<evidence type="ECO:0000256" key="3">
    <source>
        <dbReference type="ARBA" id="ARBA00004931"/>
    </source>
</evidence>
<dbReference type="InterPro" id="IPR001544">
    <property type="entry name" value="Aminotrans_IV"/>
</dbReference>
<comment type="similarity">
    <text evidence="5">Belongs to the class-IV pyridoxal-phosphate-dependent aminotransferase family.</text>
</comment>
<evidence type="ECO:0000256" key="9">
    <source>
        <dbReference type="ARBA" id="ARBA00048212"/>
    </source>
</evidence>
<keyword evidence="12" id="KW-0456">Lyase</keyword>
<accession>A0A2P8FJR2</accession>
<name>A0A2P8FJR2_9RHOB</name>
<dbReference type="AlphaFoldDB" id="A0A2P8FJR2"/>
<gene>
    <name evidence="12" type="ORF">CLV88_101377</name>
</gene>
<dbReference type="RefSeq" id="WP_243403537.1">
    <property type="nucleotide sequence ID" value="NZ_PYGJ01000001.1"/>
</dbReference>
<dbReference type="SUPFAM" id="SSF56752">
    <property type="entry name" value="D-aminoacid aminotransferase-like PLP-dependent enzymes"/>
    <property type="match status" value="1"/>
</dbReference>
<dbReference type="PANTHER" id="PTHR42743">
    <property type="entry name" value="AMINO-ACID AMINOTRANSFERASE"/>
    <property type="match status" value="1"/>
</dbReference>
<dbReference type="Pfam" id="PF01063">
    <property type="entry name" value="Aminotran_4"/>
    <property type="match status" value="1"/>
</dbReference>
<evidence type="ECO:0000313" key="12">
    <source>
        <dbReference type="EMBL" id="PSL21953.1"/>
    </source>
</evidence>
<evidence type="ECO:0000256" key="1">
    <source>
        <dbReference type="ARBA" id="ARBA00003109"/>
    </source>
</evidence>
<dbReference type="InterPro" id="IPR036038">
    <property type="entry name" value="Aminotransferase-like"/>
</dbReference>
<protein>
    <recommendedName>
        <fullName evidence="7">Probable branched-chain-amino-acid aminotransferase</fullName>
        <ecNumber evidence="6">2.6.1.42</ecNumber>
    </recommendedName>
</protein>
<reference evidence="12 13" key="1">
    <citation type="submission" date="2018-03" db="EMBL/GenBank/DDBJ databases">
        <title>Genomic Encyclopedia of Archaeal and Bacterial Type Strains, Phase II (KMG-II): from individual species to whole genera.</title>
        <authorList>
            <person name="Goeker M."/>
        </authorList>
    </citation>
    <scope>NUCLEOTIDE SEQUENCE [LARGE SCALE GENOMIC DNA]</scope>
    <source>
        <strain evidence="12 13">DSM 100673</strain>
    </source>
</reference>
<dbReference type="EMBL" id="PYGJ01000001">
    <property type="protein sequence ID" value="PSL21953.1"/>
    <property type="molecule type" value="Genomic_DNA"/>
</dbReference>
<dbReference type="InterPro" id="IPR043132">
    <property type="entry name" value="BCAT-like_C"/>
</dbReference>
<evidence type="ECO:0000256" key="7">
    <source>
        <dbReference type="ARBA" id="ARBA00014472"/>
    </source>
</evidence>
<keyword evidence="8" id="KW-0100">Branched-chain amino acid biosynthesis</keyword>
<keyword evidence="8" id="KW-0028">Amino-acid biosynthesis</keyword>
<dbReference type="NCBIfam" id="NF005729">
    <property type="entry name" value="PRK07546.1-3"/>
    <property type="match status" value="1"/>
</dbReference>
<evidence type="ECO:0000256" key="4">
    <source>
        <dbReference type="ARBA" id="ARBA00005072"/>
    </source>
</evidence>
<comment type="pathway">
    <text evidence="3">Amino-acid biosynthesis; L-valine biosynthesis; L-valine from pyruvate: step 4/4.</text>
</comment>
<evidence type="ECO:0000256" key="8">
    <source>
        <dbReference type="ARBA" id="ARBA00023304"/>
    </source>
</evidence>
<dbReference type="EC" id="2.6.1.42" evidence="6"/>
<dbReference type="GO" id="GO:0004084">
    <property type="term" value="F:branched-chain-amino-acid transaminase activity"/>
    <property type="evidence" value="ECO:0007669"/>
    <property type="project" value="UniProtKB-EC"/>
</dbReference>
<evidence type="ECO:0000256" key="11">
    <source>
        <dbReference type="ARBA" id="ARBA00049229"/>
    </source>
</evidence>
<comment type="catalytic activity">
    <reaction evidence="9">
        <text>L-valine + 2-oxoglutarate = 3-methyl-2-oxobutanoate + L-glutamate</text>
        <dbReference type="Rhea" id="RHEA:24813"/>
        <dbReference type="ChEBI" id="CHEBI:11851"/>
        <dbReference type="ChEBI" id="CHEBI:16810"/>
        <dbReference type="ChEBI" id="CHEBI:29985"/>
        <dbReference type="ChEBI" id="CHEBI:57762"/>
        <dbReference type="EC" id="2.6.1.42"/>
    </reaction>
</comment>
<dbReference type="PANTHER" id="PTHR42743:SF11">
    <property type="entry name" value="AMINODEOXYCHORISMATE LYASE"/>
    <property type="match status" value="1"/>
</dbReference>
<evidence type="ECO:0000313" key="13">
    <source>
        <dbReference type="Proteomes" id="UP000240418"/>
    </source>
</evidence>
<comment type="function">
    <text evidence="1">Acts on leucine, isoleucine and valine.</text>
</comment>
<dbReference type="Gene3D" id="3.30.470.10">
    <property type="match status" value="1"/>
</dbReference>
<dbReference type="GO" id="GO:0009082">
    <property type="term" value="P:branched-chain amino acid biosynthetic process"/>
    <property type="evidence" value="ECO:0007669"/>
    <property type="project" value="UniProtKB-KW"/>
</dbReference>
<dbReference type="Gene3D" id="3.20.10.10">
    <property type="entry name" value="D-amino Acid Aminotransferase, subunit A, domain 2"/>
    <property type="match status" value="1"/>
</dbReference>
<evidence type="ECO:0000256" key="2">
    <source>
        <dbReference type="ARBA" id="ARBA00004824"/>
    </source>
</evidence>
<comment type="catalytic activity">
    <reaction evidence="11">
        <text>L-leucine + 2-oxoglutarate = 4-methyl-2-oxopentanoate + L-glutamate</text>
        <dbReference type="Rhea" id="RHEA:18321"/>
        <dbReference type="ChEBI" id="CHEBI:16810"/>
        <dbReference type="ChEBI" id="CHEBI:17865"/>
        <dbReference type="ChEBI" id="CHEBI:29985"/>
        <dbReference type="ChEBI" id="CHEBI:57427"/>
        <dbReference type="EC" id="2.6.1.42"/>
    </reaction>
</comment>
<proteinExistence type="inferred from homology"/>
<dbReference type="GO" id="GO:0016829">
    <property type="term" value="F:lyase activity"/>
    <property type="evidence" value="ECO:0007669"/>
    <property type="project" value="UniProtKB-KW"/>
</dbReference>
<comment type="pathway">
    <text evidence="2">Amino-acid biosynthesis; L-isoleucine biosynthesis; L-isoleucine from 2-oxobutanoate: step 4/4.</text>
</comment>
<dbReference type="InterPro" id="IPR050571">
    <property type="entry name" value="Class-IV_PLP-Dep_Aminotrnsfr"/>
</dbReference>
<evidence type="ECO:0000256" key="6">
    <source>
        <dbReference type="ARBA" id="ARBA00013053"/>
    </source>
</evidence>
<dbReference type="Proteomes" id="UP000240418">
    <property type="component" value="Unassembled WGS sequence"/>
</dbReference>
<keyword evidence="13" id="KW-1185">Reference proteome</keyword>
<comment type="catalytic activity">
    <reaction evidence="10">
        <text>L-isoleucine + 2-oxoglutarate = (S)-3-methyl-2-oxopentanoate + L-glutamate</text>
        <dbReference type="Rhea" id="RHEA:24801"/>
        <dbReference type="ChEBI" id="CHEBI:16810"/>
        <dbReference type="ChEBI" id="CHEBI:29985"/>
        <dbReference type="ChEBI" id="CHEBI:35146"/>
        <dbReference type="ChEBI" id="CHEBI:58045"/>
        <dbReference type="EC" id="2.6.1.42"/>
    </reaction>
</comment>
<comment type="caution">
    <text evidence="12">The sequence shown here is derived from an EMBL/GenBank/DDBJ whole genome shotgun (WGS) entry which is preliminary data.</text>
</comment>
<evidence type="ECO:0000256" key="10">
    <source>
        <dbReference type="ARBA" id="ARBA00048798"/>
    </source>
</evidence>
<sequence>MESPVRDRVPAGTCLIETFALAPDVPVARLELHLARLAASARALGFRCSRTSVQAVIGAMDVEGPTRCRLTLDQGGTVRITTAELPPAAAEPWVIDVHETRLSSRDRYLRHKTTQRRVYDLARAALPDGVQEWVFLNERDEICEGTITNIAVETQDGVVLTPPVASGVLPGVYRQSQLGAGVWQEAVLTLDDLRSAKRVILSNALRGEIAAVWGGGDC</sequence>
<dbReference type="InterPro" id="IPR043131">
    <property type="entry name" value="BCAT-like_N"/>
</dbReference>
<comment type="pathway">
    <text evidence="4">Amino-acid biosynthesis; L-leucine biosynthesis; L-leucine from 3-methyl-2-oxobutanoate: step 4/4.</text>
</comment>
<evidence type="ECO:0000256" key="5">
    <source>
        <dbReference type="ARBA" id="ARBA00009320"/>
    </source>
</evidence>
<organism evidence="12 13">
    <name type="scientific">Shimia abyssi</name>
    <dbReference type="NCBI Taxonomy" id="1662395"/>
    <lineage>
        <taxon>Bacteria</taxon>
        <taxon>Pseudomonadati</taxon>
        <taxon>Pseudomonadota</taxon>
        <taxon>Alphaproteobacteria</taxon>
        <taxon>Rhodobacterales</taxon>
        <taxon>Roseobacteraceae</taxon>
    </lineage>
</organism>